<dbReference type="Gene3D" id="6.10.250.3260">
    <property type="match status" value="1"/>
</dbReference>
<dbReference type="Gene3D" id="2.30.30.70">
    <property type="entry name" value="Ribosomal protein L21"/>
    <property type="match status" value="1"/>
</dbReference>
<evidence type="ECO:0000313" key="4">
    <source>
        <dbReference type="EMBL" id="KAB1261671.1"/>
    </source>
</evidence>
<name>A0A5N4CS48_CAMDR</name>
<dbReference type="PANTHER" id="PTHR20981">
    <property type="entry name" value="60S RIBOSOMAL PROTEIN L21"/>
    <property type="match status" value="1"/>
</dbReference>
<feature type="compositionally biased region" description="Basic and acidic residues" evidence="3">
    <location>
        <begin position="34"/>
        <end position="84"/>
    </location>
</feature>
<keyword evidence="5" id="KW-1185">Reference proteome</keyword>
<dbReference type="GO" id="GO:0006412">
    <property type="term" value="P:translation"/>
    <property type="evidence" value="ECO:0007669"/>
    <property type="project" value="InterPro"/>
</dbReference>
<keyword evidence="2" id="KW-0687">Ribonucleoprotein</keyword>
<proteinExistence type="predicted"/>
<keyword evidence="1 4" id="KW-0689">Ribosomal protein</keyword>
<evidence type="ECO:0000256" key="1">
    <source>
        <dbReference type="ARBA" id="ARBA00022980"/>
    </source>
</evidence>
<dbReference type="EMBL" id="JWIN03000020">
    <property type="protein sequence ID" value="KAB1261671.1"/>
    <property type="molecule type" value="Genomic_DNA"/>
</dbReference>
<evidence type="ECO:0000256" key="3">
    <source>
        <dbReference type="SAM" id="MobiDB-lite"/>
    </source>
</evidence>
<dbReference type="InterPro" id="IPR001147">
    <property type="entry name" value="Ribosomal_eL21"/>
</dbReference>
<dbReference type="GO" id="GO:0005840">
    <property type="term" value="C:ribosome"/>
    <property type="evidence" value="ECO:0007669"/>
    <property type="project" value="UniProtKB-KW"/>
</dbReference>
<dbReference type="GO" id="GO:0003735">
    <property type="term" value="F:structural constituent of ribosome"/>
    <property type="evidence" value="ECO:0007669"/>
    <property type="project" value="InterPro"/>
</dbReference>
<dbReference type="AlphaFoldDB" id="A0A5N4CS48"/>
<gene>
    <name evidence="4" type="ORF">Cadr_000021646</name>
</gene>
<accession>A0A5N4CS48</accession>
<evidence type="ECO:0000313" key="5">
    <source>
        <dbReference type="Proteomes" id="UP000299084"/>
    </source>
</evidence>
<dbReference type="Proteomes" id="UP000299084">
    <property type="component" value="Unassembled WGS sequence"/>
</dbReference>
<organism evidence="4 5">
    <name type="scientific">Camelus dromedarius</name>
    <name type="common">Dromedary</name>
    <name type="synonym">Arabian camel</name>
    <dbReference type="NCBI Taxonomy" id="9838"/>
    <lineage>
        <taxon>Eukaryota</taxon>
        <taxon>Metazoa</taxon>
        <taxon>Chordata</taxon>
        <taxon>Craniata</taxon>
        <taxon>Vertebrata</taxon>
        <taxon>Euteleostomi</taxon>
        <taxon>Mammalia</taxon>
        <taxon>Eutheria</taxon>
        <taxon>Laurasiatheria</taxon>
        <taxon>Artiodactyla</taxon>
        <taxon>Tylopoda</taxon>
        <taxon>Camelidae</taxon>
        <taxon>Camelus</taxon>
    </lineage>
</organism>
<comment type="caution">
    <text evidence="4">The sequence shown here is derived from an EMBL/GenBank/DDBJ whole genome shotgun (WGS) entry which is preliminary data.</text>
</comment>
<reference evidence="4 5" key="1">
    <citation type="journal article" date="2019" name="Mol. Ecol. Resour.">
        <title>Improving Illumina assemblies with Hi-C and long reads: an example with the North African dromedary.</title>
        <authorList>
            <person name="Elbers J.P."/>
            <person name="Rogers M.F."/>
            <person name="Perelman P.L."/>
            <person name="Proskuryakova A.A."/>
            <person name="Serdyukova N.A."/>
            <person name="Johnson W.E."/>
            <person name="Horin P."/>
            <person name="Corander J."/>
            <person name="Murphy D."/>
            <person name="Burger P.A."/>
        </authorList>
    </citation>
    <scope>NUCLEOTIDE SEQUENCE [LARGE SCALE GENOMIC DNA]</scope>
    <source>
        <strain evidence="4">Drom800</strain>
        <tissue evidence="4">Blood</tissue>
    </source>
</reference>
<dbReference type="GO" id="GO:1990904">
    <property type="term" value="C:ribonucleoprotein complex"/>
    <property type="evidence" value="ECO:0007669"/>
    <property type="project" value="UniProtKB-KW"/>
</dbReference>
<dbReference type="FunFam" id="6.10.250.3260:FF:000001">
    <property type="entry name" value="60S ribosomal protein L21"/>
    <property type="match status" value="1"/>
</dbReference>
<protein>
    <submittedName>
        <fullName evidence="4">60S ribosomal protein L21</fullName>
    </submittedName>
</protein>
<evidence type="ECO:0000256" key="2">
    <source>
        <dbReference type="ARBA" id="ARBA00023274"/>
    </source>
</evidence>
<feature type="region of interest" description="Disordered" evidence="3">
    <location>
        <begin position="1"/>
        <end position="100"/>
    </location>
</feature>
<dbReference type="InterPro" id="IPR036948">
    <property type="entry name" value="Ribosomal_eL21_sf"/>
</dbReference>
<sequence>MATLKRVHSGTQHAVGIAVNKQAKGKIHAKRTHVWTEHSKHSESFLNRVKESDQTKKEAKEKGIWVELKRQSAPPREHFVRTNGRDPGLLEPVPMKSRHD</sequence>
<feature type="compositionally biased region" description="Basic residues" evidence="3">
    <location>
        <begin position="23"/>
        <end position="33"/>
    </location>
</feature>